<evidence type="ECO:0000313" key="1">
    <source>
        <dbReference type="EMBL" id="TMS09099.1"/>
    </source>
</evidence>
<dbReference type="Proteomes" id="UP000793456">
    <property type="component" value="Chromosome XVI"/>
</dbReference>
<keyword evidence="2" id="KW-1185">Reference proteome</keyword>
<proteinExistence type="predicted"/>
<gene>
    <name evidence="1" type="ORF">E3U43_014646</name>
</gene>
<reference evidence="1" key="1">
    <citation type="submission" date="2018-11" db="EMBL/GenBank/DDBJ databases">
        <title>The sequence and de novo assembly of Larimichthys crocea genome using PacBio and Hi-C technologies.</title>
        <authorList>
            <person name="Xu P."/>
            <person name="Chen B."/>
            <person name="Zhou Z."/>
            <person name="Ke Q."/>
            <person name="Wu Y."/>
            <person name="Bai H."/>
            <person name="Pu F."/>
        </authorList>
    </citation>
    <scope>NUCLEOTIDE SEQUENCE</scope>
    <source>
        <tissue evidence="1">Muscle</tissue>
    </source>
</reference>
<evidence type="ECO:0000313" key="2">
    <source>
        <dbReference type="Proteomes" id="UP000793456"/>
    </source>
</evidence>
<protein>
    <submittedName>
        <fullName evidence="1">Uncharacterized protein</fullName>
    </submittedName>
</protein>
<sequence length="1252" mass="137293">MACEEAVAKTANLMVSRVHWSHMDLHESIAAQDQEAHGSSRKDSVRKWLTTTVPEEDAKHEPQQEAAEPQRRNPSSDDDLVLGVEASLYGNQGVRTVQEFLRWSKSSPALSRWNSVSSATSAHSGPLSVMDILNLWNDDPEELLLDLGFGCDEPDLSGRIPARFINYQSQARGINLQVFLEAQKSRLDLENPDVSNRFRELEVLQQVTTAFSTLVGSSSSPLSAPQGKDLPPEAREKRRRMGQLFKRVSKKSLSQMHKNKSQDLTTPAAPDSLQYTAGLGDKKVLLKRVKHVPQEIVCLSPLAEEQGPGPDPQALHRVPSFIAQEGAVTRWSQSQAKAFLQRKKSPGQVKESFEMEEIHSFDESSVTASYTGGPVTSVQGVIRTNSCQSDSSGFLEEPLIPSHSQQVSSPSDLIKALSGLSKEEMDSQSSDRPDSSTLLPSLCPSSLHSLLSDSSPSPDSLCLSESNMQMSETVKAPDQDQSPPALLPSMSPENNQEDSPLRGSGGSSLSDPPTNTHKKEDEETTSSLSVQSDLTTPSLNLDSLKSKNGCSTLPCPSAHSSIPVCQPACSLPSHDLDYDPVGRISGLTEQSISQQDGSFSHEGNTDPSPASPIQDVICVKMDHLYLDSEDTLHMNGKGEVEGERHTDIVQTQEAIVYNSDTESSAGLSEDSRLVPKEVSNQTEEDPQVTSCSLQEIANETKPSELRKVCKMESGGRESESARGPLVLHDDVPEAQSRTEVKPKDLIEVDSLDLVFQTSVDGSESENGDVDAFFQQLDNEGRVYWAEPIQISSSTSVLEESGRFESSDLFPGNSLLSGGCDALDSFSSTDKDTPSSLSSPTTMDTEQNSRNATASSDTTSSLTQASSQSPSAVSDLKPSSRSVSVQMSSTVSSHIVNRKDIPYMTDSKRTPLTSILPLDTSTPFRAVQSWTDLQIQCKSVTKQLSHGALHKVQNKATMCMSASELTQRPTLIFSTSPSLPLLSHDQSHNYLPGMARNDHPMSVSMDKGLWPNEEEKVDQNRNEDEEHLWEGNQTATISCYCSCDHRKNNNKQHTLGNIPYSLDELEEMMLCLQQFCSVLSNMEEQLSEDQAAVYSVLSDQDRENVRDIEELRRAVKQEAEELEKQLNELAHHYDDSLKIKMHRLLGEQSLLCSQLRVFVPGTVPTTMSPAPNRTVATQCCLVPWIPQTDMQTGHASSWSAWNVDSPRQSPPGSENICEGQGHSPTKADKLDIMGLLQRLKESLRHSVNTHSLE</sequence>
<accession>A0ACD3QQG3</accession>
<comment type="caution">
    <text evidence="1">The sequence shown here is derived from an EMBL/GenBank/DDBJ whole genome shotgun (WGS) entry which is preliminary data.</text>
</comment>
<dbReference type="EMBL" id="CM011689">
    <property type="protein sequence ID" value="TMS09099.1"/>
    <property type="molecule type" value="Genomic_DNA"/>
</dbReference>
<name>A0ACD3QQG3_LARCR</name>
<organism evidence="1 2">
    <name type="scientific">Larimichthys crocea</name>
    <name type="common">Large yellow croaker</name>
    <name type="synonym">Pseudosciaena crocea</name>
    <dbReference type="NCBI Taxonomy" id="215358"/>
    <lineage>
        <taxon>Eukaryota</taxon>
        <taxon>Metazoa</taxon>
        <taxon>Chordata</taxon>
        <taxon>Craniata</taxon>
        <taxon>Vertebrata</taxon>
        <taxon>Euteleostomi</taxon>
        <taxon>Actinopterygii</taxon>
        <taxon>Neopterygii</taxon>
        <taxon>Teleostei</taxon>
        <taxon>Neoteleostei</taxon>
        <taxon>Acanthomorphata</taxon>
        <taxon>Eupercaria</taxon>
        <taxon>Sciaenidae</taxon>
        <taxon>Larimichthys</taxon>
    </lineage>
</organism>